<comment type="caution">
    <text evidence="2">The sequence shown here is derived from an EMBL/GenBank/DDBJ whole genome shotgun (WGS) entry which is preliminary data.</text>
</comment>
<dbReference type="InterPro" id="IPR040079">
    <property type="entry name" value="Glutathione_S-Trfase"/>
</dbReference>
<dbReference type="InterPro" id="IPR050983">
    <property type="entry name" value="GST_Omega/HSP26"/>
</dbReference>
<dbReference type="InterPro" id="IPR036249">
    <property type="entry name" value="Thioredoxin-like_sf"/>
</dbReference>
<dbReference type="InterPro" id="IPR036282">
    <property type="entry name" value="Glutathione-S-Trfase_C_sf"/>
</dbReference>
<dbReference type="InterPro" id="IPR004045">
    <property type="entry name" value="Glutathione_S-Trfase_N"/>
</dbReference>
<name>A0A9X2CN28_9GAMM</name>
<keyword evidence="3" id="KW-1185">Reference proteome</keyword>
<dbReference type="Proteomes" id="UP001139333">
    <property type="component" value="Unassembled WGS sequence"/>
</dbReference>
<dbReference type="SUPFAM" id="SSF52833">
    <property type="entry name" value="Thioredoxin-like"/>
    <property type="match status" value="1"/>
</dbReference>
<reference evidence="2" key="1">
    <citation type="submission" date="2022-01" db="EMBL/GenBank/DDBJ databases">
        <title>Whole genome-based taxonomy of the Shewanellaceae.</title>
        <authorList>
            <person name="Martin-Rodriguez A.J."/>
        </authorList>
    </citation>
    <scope>NUCLEOTIDE SEQUENCE</scope>
    <source>
        <strain evidence="2">DSM 16422</strain>
    </source>
</reference>
<evidence type="ECO:0000259" key="1">
    <source>
        <dbReference type="PROSITE" id="PS50404"/>
    </source>
</evidence>
<gene>
    <name evidence="2" type="ORF">L2672_16565</name>
</gene>
<dbReference type="EMBL" id="JAKIKP010000018">
    <property type="protein sequence ID" value="MCL1144290.1"/>
    <property type="molecule type" value="Genomic_DNA"/>
</dbReference>
<dbReference type="CDD" id="cd03060">
    <property type="entry name" value="GST_N_Omega_like"/>
    <property type="match status" value="1"/>
</dbReference>
<dbReference type="Gene3D" id="3.40.30.10">
    <property type="entry name" value="Glutaredoxin"/>
    <property type="match status" value="1"/>
</dbReference>
<dbReference type="RefSeq" id="WP_248996959.1">
    <property type="nucleotide sequence ID" value="NZ_JAKIKP010000018.1"/>
</dbReference>
<dbReference type="PANTHER" id="PTHR43968:SF6">
    <property type="entry name" value="GLUTATHIONE S-TRANSFERASE OMEGA"/>
    <property type="match status" value="1"/>
</dbReference>
<sequence>MVLYSFRRCPYAMRARLALHLSQLNPQIREIELKNKPSEMLAVSPKGTVPVLVNGDDVIDESLNIMRFSLLQHPNPNCEYLTQAQYQVLLQSIENASANELIKRHDEEFKGWLDKYKYADRHPQMSQTEYRLQAEAFIQQLEDKLLENEYLFAASPTFADFAIFPFIRQFANVDPKWFNNSHYPNVINWLLKLVNSQLFGQVMTKYPLWLDKKQLTNLKN</sequence>
<dbReference type="GO" id="GO:0005737">
    <property type="term" value="C:cytoplasm"/>
    <property type="evidence" value="ECO:0007669"/>
    <property type="project" value="TreeGrafter"/>
</dbReference>
<evidence type="ECO:0000313" key="2">
    <source>
        <dbReference type="EMBL" id="MCL1144290.1"/>
    </source>
</evidence>
<organism evidence="2 3">
    <name type="scientific">Shewanella gaetbuli</name>
    <dbReference type="NCBI Taxonomy" id="220752"/>
    <lineage>
        <taxon>Bacteria</taxon>
        <taxon>Pseudomonadati</taxon>
        <taxon>Pseudomonadota</taxon>
        <taxon>Gammaproteobacteria</taxon>
        <taxon>Alteromonadales</taxon>
        <taxon>Shewanellaceae</taxon>
        <taxon>Shewanella</taxon>
    </lineage>
</organism>
<dbReference type="SFLD" id="SFLDG00358">
    <property type="entry name" value="Main_(cytGST)"/>
    <property type="match status" value="1"/>
</dbReference>
<dbReference type="SFLD" id="SFLDS00019">
    <property type="entry name" value="Glutathione_Transferase_(cytos"/>
    <property type="match status" value="1"/>
</dbReference>
<accession>A0A9X2CN28</accession>
<dbReference type="PROSITE" id="PS50404">
    <property type="entry name" value="GST_NTER"/>
    <property type="match status" value="1"/>
</dbReference>
<dbReference type="Pfam" id="PF13410">
    <property type="entry name" value="GST_C_2"/>
    <property type="match status" value="1"/>
</dbReference>
<dbReference type="Pfam" id="PF13417">
    <property type="entry name" value="GST_N_3"/>
    <property type="match status" value="1"/>
</dbReference>
<dbReference type="CDD" id="cd03196">
    <property type="entry name" value="GST_C_5"/>
    <property type="match status" value="1"/>
</dbReference>
<dbReference type="AlphaFoldDB" id="A0A9X2CN28"/>
<dbReference type="Gene3D" id="1.20.1050.10">
    <property type="match status" value="1"/>
</dbReference>
<proteinExistence type="predicted"/>
<feature type="domain" description="GST N-terminal" evidence="1">
    <location>
        <begin position="1"/>
        <end position="77"/>
    </location>
</feature>
<dbReference type="SUPFAM" id="SSF47616">
    <property type="entry name" value="GST C-terminal domain-like"/>
    <property type="match status" value="1"/>
</dbReference>
<evidence type="ECO:0000313" key="3">
    <source>
        <dbReference type="Proteomes" id="UP001139333"/>
    </source>
</evidence>
<protein>
    <submittedName>
        <fullName evidence="2">Glutathione S-transferase</fullName>
    </submittedName>
</protein>
<dbReference type="PANTHER" id="PTHR43968">
    <property type="match status" value="1"/>
</dbReference>